<evidence type="ECO:0000313" key="3">
    <source>
        <dbReference type="Proteomes" id="UP000811609"/>
    </source>
</evidence>
<accession>A0A8T1R3W8</accession>
<feature type="compositionally biased region" description="Basic and acidic residues" evidence="1">
    <location>
        <begin position="91"/>
        <end position="101"/>
    </location>
</feature>
<dbReference type="AlphaFoldDB" id="A0A8T1R3W8"/>
<protein>
    <submittedName>
        <fullName evidence="2">Uncharacterized protein</fullName>
    </submittedName>
</protein>
<gene>
    <name evidence="2" type="ORF">CIPAW_03G149900</name>
</gene>
<feature type="region of interest" description="Disordered" evidence="1">
    <location>
        <begin position="1"/>
        <end position="50"/>
    </location>
</feature>
<evidence type="ECO:0000313" key="2">
    <source>
        <dbReference type="EMBL" id="KAG6661084.1"/>
    </source>
</evidence>
<name>A0A8T1R3W8_CARIL</name>
<dbReference type="Proteomes" id="UP000811609">
    <property type="component" value="Chromosome 3"/>
</dbReference>
<sequence length="108" mass="12620">MKEKSKANFAIHGPKIEKQKRKRTVPHTQTPRIYAAESTNNNNPEEETTKWGRSLTTLVFSKSECGGRLMWEEIWMKSFKRGKSKMMQLGSKKEGNEKEKMQFQPFPL</sequence>
<feature type="region of interest" description="Disordered" evidence="1">
    <location>
        <begin position="86"/>
        <end position="108"/>
    </location>
</feature>
<keyword evidence="3" id="KW-1185">Reference proteome</keyword>
<comment type="caution">
    <text evidence="2">The sequence shown here is derived from an EMBL/GenBank/DDBJ whole genome shotgun (WGS) entry which is preliminary data.</text>
</comment>
<evidence type="ECO:0000256" key="1">
    <source>
        <dbReference type="SAM" id="MobiDB-lite"/>
    </source>
</evidence>
<proteinExistence type="predicted"/>
<reference evidence="2" key="1">
    <citation type="submission" date="2020-12" db="EMBL/GenBank/DDBJ databases">
        <title>WGS assembly of Carya illinoinensis cv. Pawnee.</title>
        <authorList>
            <person name="Platts A."/>
            <person name="Shu S."/>
            <person name="Wright S."/>
            <person name="Barry K."/>
            <person name="Edger P."/>
            <person name="Pires J.C."/>
            <person name="Schmutz J."/>
        </authorList>
    </citation>
    <scope>NUCLEOTIDE SEQUENCE</scope>
    <source>
        <tissue evidence="2">Leaf</tissue>
    </source>
</reference>
<dbReference type="EMBL" id="CM031811">
    <property type="protein sequence ID" value="KAG6661084.1"/>
    <property type="molecule type" value="Genomic_DNA"/>
</dbReference>
<organism evidence="2 3">
    <name type="scientific">Carya illinoinensis</name>
    <name type="common">Pecan</name>
    <dbReference type="NCBI Taxonomy" id="32201"/>
    <lineage>
        <taxon>Eukaryota</taxon>
        <taxon>Viridiplantae</taxon>
        <taxon>Streptophyta</taxon>
        <taxon>Embryophyta</taxon>
        <taxon>Tracheophyta</taxon>
        <taxon>Spermatophyta</taxon>
        <taxon>Magnoliopsida</taxon>
        <taxon>eudicotyledons</taxon>
        <taxon>Gunneridae</taxon>
        <taxon>Pentapetalae</taxon>
        <taxon>rosids</taxon>
        <taxon>fabids</taxon>
        <taxon>Fagales</taxon>
        <taxon>Juglandaceae</taxon>
        <taxon>Carya</taxon>
    </lineage>
</organism>